<evidence type="ECO:0000313" key="8">
    <source>
        <dbReference type="EMBL" id="CAG2222598.1"/>
    </source>
</evidence>
<feature type="compositionally biased region" description="Basic and acidic residues" evidence="6">
    <location>
        <begin position="195"/>
        <end position="216"/>
    </location>
</feature>
<evidence type="ECO:0000256" key="1">
    <source>
        <dbReference type="ARBA" id="ARBA00004123"/>
    </source>
</evidence>
<feature type="compositionally biased region" description="Basic and acidic residues" evidence="6">
    <location>
        <begin position="15"/>
        <end position="67"/>
    </location>
</feature>
<feature type="compositionally biased region" description="Polar residues" evidence="6">
    <location>
        <begin position="259"/>
        <end position="278"/>
    </location>
</feature>
<dbReference type="PANTHER" id="PTHR15491:SF9">
    <property type="entry name" value="CIP1-INTERACTING ZINC FINGER PROTEIN"/>
    <property type="match status" value="1"/>
</dbReference>
<sequence>MENLGSAHNQASEQEASRLKAQEHLRSVEKKPRSEDRKRRDDISPRRGSSDRRSDRDRRRRRDRDIDESSNASFPGDLGDMVTVDEIGFEEHEDASMVYIVTVMHRNKEGRREKESLPEDADDYVIPDYDPTKAVGQKYVVPVSGYFCKLCHKFYTTEASAKTNHCQSKQHYDKFNAVMMDKLITKALAKEEEEEKRTEDASPKEEKKEDETKVMEEIVSTEPVNGKSVEKENVSSDDPVNGKKEEENTEEKMEEDSSENPIDSTPTTENETVNGSSENKVEAKSETAEISDVIVTVPNQKAKAVKKVAQKAKRGKKT</sequence>
<evidence type="ECO:0000256" key="2">
    <source>
        <dbReference type="ARBA" id="ARBA00022723"/>
    </source>
</evidence>
<keyword evidence="3" id="KW-0863">Zinc-finger</keyword>
<feature type="compositionally biased region" description="Polar residues" evidence="6">
    <location>
        <begin position="1"/>
        <end position="14"/>
    </location>
</feature>
<evidence type="ECO:0000313" key="9">
    <source>
        <dbReference type="Proteomes" id="UP000683360"/>
    </source>
</evidence>
<evidence type="ECO:0000256" key="5">
    <source>
        <dbReference type="ARBA" id="ARBA00023242"/>
    </source>
</evidence>
<dbReference type="EMBL" id="CAJPWZ010001762">
    <property type="protein sequence ID" value="CAG2222598.1"/>
    <property type="molecule type" value="Genomic_DNA"/>
</dbReference>
<feature type="region of interest" description="Disordered" evidence="6">
    <location>
        <begin position="189"/>
        <end position="291"/>
    </location>
</feature>
<accession>A0A8S3SR02</accession>
<dbReference type="PROSITE" id="PS50171">
    <property type="entry name" value="ZF_MATRIN"/>
    <property type="match status" value="1"/>
</dbReference>
<evidence type="ECO:0000256" key="4">
    <source>
        <dbReference type="ARBA" id="ARBA00022833"/>
    </source>
</evidence>
<gene>
    <name evidence="8" type="ORF">MEDL_35932</name>
</gene>
<evidence type="ECO:0000256" key="3">
    <source>
        <dbReference type="ARBA" id="ARBA00022771"/>
    </source>
</evidence>
<feature type="compositionally biased region" description="Acidic residues" evidence="6">
    <location>
        <begin position="247"/>
        <end position="258"/>
    </location>
</feature>
<dbReference type="Proteomes" id="UP000683360">
    <property type="component" value="Unassembled WGS sequence"/>
</dbReference>
<dbReference type="AlphaFoldDB" id="A0A8S3SR02"/>
<name>A0A8S3SR02_MYTED</name>
<keyword evidence="5" id="KW-0539">Nucleus</keyword>
<feature type="domain" description="Matrin-type" evidence="7">
    <location>
        <begin position="146"/>
        <end position="177"/>
    </location>
</feature>
<comment type="subcellular location">
    <subcellularLocation>
        <location evidence="1">Nucleus</location>
    </subcellularLocation>
</comment>
<dbReference type="InterPro" id="IPR000690">
    <property type="entry name" value="Matrin/U1-C_Znf_C2H2"/>
</dbReference>
<proteinExistence type="predicted"/>
<evidence type="ECO:0000256" key="6">
    <source>
        <dbReference type="SAM" id="MobiDB-lite"/>
    </source>
</evidence>
<dbReference type="InterPro" id="IPR026811">
    <property type="entry name" value="CIZ1"/>
</dbReference>
<keyword evidence="9" id="KW-1185">Reference proteome</keyword>
<dbReference type="SMART" id="SM00451">
    <property type="entry name" value="ZnF_U1"/>
    <property type="match status" value="1"/>
</dbReference>
<dbReference type="InterPro" id="IPR003604">
    <property type="entry name" value="Matrin/U1-like-C_Znf_C2H2"/>
</dbReference>
<protein>
    <recommendedName>
        <fullName evidence="7">Matrin-type domain-containing protein</fullName>
    </recommendedName>
</protein>
<dbReference type="GO" id="GO:0005634">
    <property type="term" value="C:nucleus"/>
    <property type="evidence" value="ECO:0007669"/>
    <property type="project" value="UniProtKB-SubCell"/>
</dbReference>
<comment type="caution">
    <text evidence="8">The sequence shown here is derived from an EMBL/GenBank/DDBJ whole genome shotgun (WGS) entry which is preliminary data.</text>
</comment>
<dbReference type="GO" id="GO:0008270">
    <property type="term" value="F:zinc ion binding"/>
    <property type="evidence" value="ECO:0007669"/>
    <property type="project" value="UniProtKB-KW"/>
</dbReference>
<keyword evidence="2" id="KW-0479">Metal-binding</keyword>
<dbReference type="OrthoDB" id="10072641at2759"/>
<dbReference type="GO" id="GO:0003676">
    <property type="term" value="F:nucleic acid binding"/>
    <property type="evidence" value="ECO:0007669"/>
    <property type="project" value="InterPro"/>
</dbReference>
<feature type="compositionally biased region" description="Basic and acidic residues" evidence="6">
    <location>
        <begin position="228"/>
        <end position="246"/>
    </location>
</feature>
<evidence type="ECO:0000259" key="7">
    <source>
        <dbReference type="PROSITE" id="PS50171"/>
    </source>
</evidence>
<organism evidence="8 9">
    <name type="scientific">Mytilus edulis</name>
    <name type="common">Blue mussel</name>
    <dbReference type="NCBI Taxonomy" id="6550"/>
    <lineage>
        <taxon>Eukaryota</taxon>
        <taxon>Metazoa</taxon>
        <taxon>Spiralia</taxon>
        <taxon>Lophotrochozoa</taxon>
        <taxon>Mollusca</taxon>
        <taxon>Bivalvia</taxon>
        <taxon>Autobranchia</taxon>
        <taxon>Pteriomorphia</taxon>
        <taxon>Mytilida</taxon>
        <taxon>Mytiloidea</taxon>
        <taxon>Mytilidae</taxon>
        <taxon>Mytilinae</taxon>
        <taxon>Mytilus</taxon>
    </lineage>
</organism>
<dbReference type="PANTHER" id="PTHR15491">
    <property type="match status" value="1"/>
</dbReference>
<reference evidence="8" key="1">
    <citation type="submission" date="2021-03" db="EMBL/GenBank/DDBJ databases">
        <authorList>
            <person name="Bekaert M."/>
        </authorList>
    </citation>
    <scope>NUCLEOTIDE SEQUENCE</scope>
</reference>
<feature type="region of interest" description="Disordered" evidence="6">
    <location>
        <begin position="1"/>
        <end position="80"/>
    </location>
</feature>
<keyword evidence="4" id="KW-0862">Zinc</keyword>